<accession>A0A4R8L853</accession>
<keyword evidence="6" id="KW-0092">Biotin</keyword>
<proteinExistence type="predicted"/>
<reference evidence="11 12" key="1">
    <citation type="submission" date="2019-03" db="EMBL/GenBank/DDBJ databases">
        <title>Genomic Encyclopedia of Type Strains, Phase IV (KMG-IV): sequencing the most valuable type-strain genomes for metagenomic binning, comparative biology and taxonomic classification.</title>
        <authorList>
            <person name="Goeker M."/>
        </authorList>
    </citation>
    <scope>NUCLEOTIDE SEQUENCE [LARGE SCALE GENOMIC DNA]</scope>
    <source>
        <strain evidence="11 12">DSM 17974</strain>
    </source>
</reference>
<dbReference type="InterPro" id="IPR011764">
    <property type="entry name" value="Biotin_carboxylation_dom"/>
</dbReference>
<keyword evidence="5 7" id="KW-0067">ATP-binding</keyword>
<dbReference type="NCBIfam" id="TIGR02712">
    <property type="entry name" value="urea_carbox"/>
    <property type="match status" value="1"/>
</dbReference>
<keyword evidence="3 7" id="KW-0547">Nucleotide-binding</keyword>
<dbReference type="SUPFAM" id="SSF51246">
    <property type="entry name" value="Rudiment single hybrid motif"/>
    <property type="match status" value="1"/>
</dbReference>
<keyword evidence="2" id="KW-0436">Ligase</keyword>
<dbReference type="InterPro" id="IPR011053">
    <property type="entry name" value="Single_hybrid_motif"/>
</dbReference>
<feature type="domain" description="Lipoyl-binding" evidence="8">
    <location>
        <begin position="1129"/>
        <end position="1203"/>
    </location>
</feature>
<dbReference type="SMART" id="SM00878">
    <property type="entry name" value="Biotin_carb_C"/>
    <property type="match status" value="1"/>
</dbReference>
<dbReference type="InterPro" id="IPR005481">
    <property type="entry name" value="BC-like_N"/>
</dbReference>
<dbReference type="EMBL" id="SORF01000029">
    <property type="protein sequence ID" value="TDY38881.1"/>
    <property type="molecule type" value="Genomic_DNA"/>
</dbReference>
<dbReference type="Proteomes" id="UP000294581">
    <property type="component" value="Unassembled WGS sequence"/>
</dbReference>
<dbReference type="PROSITE" id="PS50975">
    <property type="entry name" value="ATP_GRASP"/>
    <property type="match status" value="1"/>
</dbReference>
<dbReference type="AlphaFoldDB" id="A0A4R8L853"/>
<sequence length="1207" mass="132814">MFQKVLIANRGAIAVRIERTLRRMGIRSVAVYTTADEGSLHIDLADEAVWIGEGAVQESYADMQKIIAAARQTGADAIHPGYGFLSENASFARVCEQTGICFIGPDPEQIEQFGYKHVARNIAIEAGVPLLPGTDLIASVEEAVHAAQAIGYPVMLKSTAGGGGIGMRVCADEADLREAFFAVQRLSAQHFRNEGVFMEKYIPQARHIEVQLFGNRFGEIVTIGERDCTLQRRNQKVLEECPAACLRTEVREALHKAAHNLASIVGYRSAGTVEFLYEPSSESFYFLEVNTRLQVEHGVTEEVYGIDLVEWMVREACDEMPNLAAQVPAPAGHSIQVRLYAEDPGDGFRPSAGRIDQVVWPEATRVETWVEPGTTVSSFYDPLLAKLIVHAENREMACEQLVAALKGTRMYGISHNLRYLQSLVASASFQNNHVHTKWLADFHPAESALFVIDGGLHTTLQDWPGRLGHWDVGVPPSGPMDELSFRIGNLLLGNDEGACGLEFTMRGGVYQFRDDTWFCLTGADMSAELDGQLVDRYRPLLARAGQVLRLSDAKAGMRAYLLVGGGFDVPQTLGSGSTFALGGFGGHGGRSLLPGDVIAINKVMATGVDSTFDALIEAPEFTHEWELGVIPGPHATSEFLPATYLEQLTHTSWQVHFNSSRTGVRLMGPAPKWIRDDGGEAGLHPSNIHDNPYAIGALNLTGDLPILLGQDGPSLGGFVCPVTTAASERWKIGQLRPGDTVRFRIINLEQARALDAKQRALLADLQTMHASYTVSLPDMPFASYDAAAASSILQHEHIDHAFPVTVRAAGDEYILVEIGALELNLRYRFQVHLLMDAICSSGRIPYIDLTPGVRSLQIHLDRTQMTVEEASRIVLEIDRQLPDLAAVRVPSRMVRMPLSFDDPSVQLAVDRYQQNVREDAPWCPSNIEFIRRMNGLASADDVWNIVFSAKYLVLGLGDVYLGAPAATPIDPRHRLVTTKYNPARTWTPENAVGIGGSYMCIYGMESPGGYQLFGRTVQIWNTFRTTRSFAPGKPWLLRFFDQVEFYPVSAQELESMRKGFLRGKFELEIVETSFDLGAYLAFLDEIHDDVTAFKHRQQAAFHAERERWRQLGLAEYVSESHAEVVDGVGEDDGLTVVRSNLPGSVWKVHVRPGQQVQPGDTLVVIESMKMEFPIASTCRGIVKTVHVRPGQELPAGGAIVGVEEVSA</sequence>
<dbReference type="InterPro" id="IPR003833">
    <property type="entry name" value="CT_C_D"/>
</dbReference>
<dbReference type="InterPro" id="IPR029000">
    <property type="entry name" value="Cyclophilin-like_dom_sf"/>
</dbReference>
<dbReference type="PROSITE" id="PS50979">
    <property type="entry name" value="BC"/>
    <property type="match status" value="1"/>
</dbReference>
<dbReference type="PANTHER" id="PTHR18866:SF128">
    <property type="entry name" value="UREA AMIDOLYASE"/>
    <property type="match status" value="1"/>
</dbReference>
<dbReference type="Pfam" id="PF02682">
    <property type="entry name" value="CT_C_D"/>
    <property type="match status" value="1"/>
</dbReference>
<dbReference type="GO" id="GO:0046872">
    <property type="term" value="F:metal ion binding"/>
    <property type="evidence" value="ECO:0007669"/>
    <property type="project" value="InterPro"/>
</dbReference>
<dbReference type="Pfam" id="PF02786">
    <property type="entry name" value="CPSase_L_D2"/>
    <property type="match status" value="1"/>
</dbReference>
<protein>
    <submittedName>
        <fullName evidence="11">Urea carboxylase</fullName>
    </submittedName>
</protein>
<dbReference type="InterPro" id="IPR000089">
    <property type="entry name" value="Biotin_lipoyl"/>
</dbReference>
<evidence type="ECO:0000256" key="7">
    <source>
        <dbReference type="PROSITE-ProRule" id="PRU00409"/>
    </source>
</evidence>
<evidence type="ECO:0000256" key="4">
    <source>
        <dbReference type="ARBA" id="ARBA00022801"/>
    </source>
</evidence>
<evidence type="ECO:0000313" key="12">
    <source>
        <dbReference type="Proteomes" id="UP000294581"/>
    </source>
</evidence>
<dbReference type="InterPro" id="IPR011054">
    <property type="entry name" value="Rudment_hybrid_motif"/>
</dbReference>
<dbReference type="GO" id="GO:0005524">
    <property type="term" value="F:ATP binding"/>
    <property type="evidence" value="ECO:0007669"/>
    <property type="project" value="UniProtKB-UniRule"/>
</dbReference>
<comment type="caution">
    <text evidence="11">The sequence shown here is derived from an EMBL/GenBank/DDBJ whole genome shotgun (WGS) entry which is preliminary data.</text>
</comment>
<keyword evidence="12" id="KW-1185">Reference proteome</keyword>
<dbReference type="Gene3D" id="3.30.470.20">
    <property type="entry name" value="ATP-grasp fold, B domain"/>
    <property type="match status" value="1"/>
</dbReference>
<dbReference type="RefSeq" id="WP_134161243.1">
    <property type="nucleotide sequence ID" value="NZ_SORF01000029.1"/>
</dbReference>
<comment type="cofactor">
    <cofactor evidence="1">
        <name>biotin</name>
        <dbReference type="ChEBI" id="CHEBI:57586"/>
    </cofactor>
</comment>
<dbReference type="PROSITE" id="PS50968">
    <property type="entry name" value="BIOTINYL_LIPOYL"/>
    <property type="match status" value="1"/>
</dbReference>
<name>A0A4R8L853_9BACL</name>
<feature type="domain" description="ATP-grasp" evidence="9">
    <location>
        <begin position="120"/>
        <end position="317"/>
    </location>
</feature>
<dbReference type="Gene3D" id="2.40.100.10">
    <property type="entry name" value="Cyclophilin-like"/>
    <property type="match status" value="2"/>
</dbReference>
<dbReference type="Gene3D" id="2.40.50.100">
    <property type="match status" value="1"/>
</dbReference>
<dbReference type="SUPFAM" id="SSF50891">
    <property type="entry name" value="Cyclophilin-like"/>
    <property type="match status" value="2"/>
</dbReference>
<dbReference type="SMART" id="SM00796">
    <property type="entry name" value="AHS1"/>
    <property type="match status" value="1"/>
</dbReference>
<keyword evidence="4" id="KW-0378">Hydrolase</keyword>
<dbReference type="SUPFAM" id="SSF52440">
    <property type="entry name" value="PreATP-grasp domain"/>
    <property type="match status" value="1"/>
</dbReference>
<dbReference type="InterPro" id="IPR005482">
    <property type="entry name" value="Biotin_COase_C"/>
</dbReference>
<dbReference type="Pfam" id="PF00364">
    <property type="entry name" value="Biotin_lipoyl"/>
    <property type="match status" value="1"/>
</dbReference>
<dbReference type="GO" id="GO:0016787">
    <property type="term" value="F:hydrolase activity"/>
    <property type="evidence" value="ECO:0007669"/>
    <property type="project" value="UniProtKB-KW"/>
</dbReference>
<dbReference type="CDD" id="cd06850">
    <property type="entry name" value="biotinyl_domain"/>
    <property type="match status" value="1"/>
</dbReference>
<dbReference type="SMART" id="SM00797">
    <property type="entry name" value="AHS2"/>
    <property type="match status" value="1"/>
</dbReference>
<dbReference type="SUPFAM" id="SSF51230">
    <property type="entry name" value="Single hybrid motif"/>
    <property type="match status" value="1"/>
</dbReference>
<dbReference type="InterPro" id="IPR003778">
    <property type="entry name" value="CT_A_B"/>
</dbReference>
<dbReference type="FunFam" id="3.40.50.20:FF:000010">
    <property type="entry name" value="Propionyl-CoA carboxylase subunit alpha"/>
    <property type="match status" value="1"/>
</dbReference>
<evidence type="ECO:0000256" key="6">
    <source>
        <dbReference type="ARBA" id="ARBA00023267"/>
    </source>
</evidence>
<evidence type="ECO:0000313" key="11">
    <source>
        <dbReference type="EMBL" id="TDY38881.1"/>
    </source>
</evidence>
<evidence type="ECO:0000256" key="5">
    <source>
        <dbReference type="ARBA" id="ARBA00022840"/>
    </source>
</evidence>
<organism evidence="11 12">
    <name type="scientific">Alicyclobacillus sacchari</name>
    <dbReference type="NCBI Taxonomy" id="392010"/>
    <lineage>
        <taxon>Bacteria</taxon>
        <taxon>Bacillati</taxon>
        <taxon>Bacillota</taxon>
        <taxon>Bacilli</taxon>
        <taxon>Bacillales</taxon>
        <taxon>Alicyclobacillaceae</taxon>
        <taxon>Alicyclobacillus</taxon>
    </lineage>
</organism>
<dbReference type="InterPro" id="IPR016185">
    <property type="entry name" value="PreATP-grasp_dom_sf"/>
</dbReference>
<dbReference type="Gene3D" id="3.30.1360.40">
    <property type="match status" value="1"/>
</dbReference>
<dbReference type="InterPro" id="IPR005479">
    <property type="entry name" value="CPAse_ATP-bd"/>
</dbReference>
<evidence type="ECO:0000259" key="10">
    <source>
        <dbReference type="PROSITE" id="PS50979"/>
    </source>
</evidence>
<dbReference type="Pfam" id="PF02785">
    <property type="entry name" value="Biotin_carb_C"/>
    <property type="match status" value="1"/>
</dbReference>
<evidence type="ECO:0000256" key="1">
    <source>
        <dbReference type="ARBA" id="ARBA00001953"/>
    </source>
</evidence>
<dbReference type="InterPro" id="IPR050856">
    <property type="entry name" value="Biotin_carboxylase_complex"/>
</dbReference>
<dbReference type="PROSITE" id="PS00866">
    <property type="entry name" value="CPSASE_1"/>
    <property type="match status" value="1"/>
</dbReference>
<dbReference type="InterPro" id="IPR014084">
    <property type="entry name" value="Urea_COase"/>
</dbReference>
<dbReference type="SUPFAM" id="SSF160467">
    <property type="entry name" value="PH0987 N-terminal domain-like"/>
    <property type="match status" value="1"/>
</dbReference>
<dbReference type="OrthoDB" id="9807469at2"/>
<dbReference type="InterPro" id="IPR011761">
    <property type="entry name" value="ATP-grasp"/>
</dbReference>
<dbReference type="SUPFAM" id="SSF56059">
    <property type="entry name" value="Glutathione synthetase ATP-binding domain-like"/>
    <property type="match status" value="1"/>
</dbReference>
<dbReference type="NCBIfam" id="TIGR00724">
    <property type="entry name" value="urea_amlyse_rel"/>
    <property type="match status" value="1"/>
</dbReference>
<dbReference type="Pfam" id="PF02626">
    <property type="entry name" value="CT_A_B"/>
    <property type="match status" value="1"/>
</dbReference>
<dbReference type="PROSITE" id="PS00867">
    <property type="entry name" value="CPSASE_2"/>
    <property type="match status" value="1"/>
</dbReference>
<dbReference type="GO" id="GO:0016874">
    <property type="term" value="F:ligase activity"/>
    <property type="evidence" value="ECO:0007669"/>
    <property type="project" value="UniProtKB-KW"/>
</dbReference>
<evidence type="ECO:0000259" key="9">
    <source>
        <dbReference type="PROSITE" id="PS50975"/>
    </source>
</evidence>
<evidence type="ECO:0000256" key="2">
    <source>
        <dbReference type="ARBA" id="ARBA00022598"/>
    </source>
</evidence>
<feature type="domain" description="Biotin carboxylation" evidence="10">
    <location>
        <begin position="1"/>
        <end position="444"/>
    </location>
</feature>
<dbReference type="PANTHER" id="PTHR18866">
    <property type="entry name" value="CARBOXYLASE:PYRUVATE/ACETYL-COA/PROPIONYL-COA CARBOXYLASE"/>
    <property type="match status" value="1"/>
</dbReference>
<gene>
    <name evidence="11" type="ORF">C7445_1294</name>
</gene>
<dbReference type="Pfam" id="PF00289">
    <property type="entry name" value="Biotin_carb_N"/>
    <property type="match status" value="1"/>
</dbReference>
<evidence type="ECO:0000259" key="8">
    <source>
        <dbReference type="PROSITE" id="PS50968"/>
    </source>
</evidence>
<evidence type="ECO:0000256" key="3">
    <source>
        <dbReference type="ARBA" id="ARBA00022741"/>
    </source>
</evidence>